<comment type="caution">
    <text evidence="8">The sequence shown here is derived from an EMBL/GenBank/DDBJ whole genome shotgun (WGS) entry which is preliminary data.</text>
</comment>
<evidence type="ECO:0000313" key="9">
    <source>
        <dbReference type="Proteomes" id="UP000035760"/>
    </source>
</evidence>
<keyword evidence="4" id="KW-0653">Protein transport</keyword>
<dbReference type="EMBL" id="CBTJ020000057">
    <property type="protein sequence ID" value="CDI03404.1"/>
    <property type="molecule type" value="Genomic_DNA"/>
</dbReference>
<evidence type="ECO:0000256" key="5">
    <source>
        <dbReference type="ARBA" id="ARBA00024335"/>
    </source>
</evidence>
<evidence type="ECO:0000256" key="1">
    <source>
        <dbReference type="ARBA" id="ARBA00004496"/>
    </source>
</evidence>
<accession>W6M9T5</accession>
<dbReference type="STRING" id="1400863.BN873_490013"/>
<reference evidence="8" key="1">
    <citation type="submission" date="2013-07" db="EMBL/GenBank/DDBJ databases">
        <authorList>
            <person name="McIlroy S."/>
        </authorList>
    </citation>
    <scope>NUCLEOTIDE SEQUENCE [LARGE SCALE GENOMIC DNA]</scope>
    <source>
        <strain evidence="8">Run_A_D11</strain>
    </source>
</reference>
<comment type="similarity">
    <text evidence="5">Belongs to the SctL stator family.</text>
</comment>
<dbReference type="InterPro" id="IPR010586">
    <property type="entry name" value="T3SS_stator_protein"/>
</dbReference>
<name>W6M9T5_9GAMM</name>
<dbReference type="NCBIfam" id="TIGR02499">
    <property type="entry name" value="HrpE_YscL_not"/>
    <property type="match status" value="1"/>
</dbReference>
<proteinExistence type="inferred from homology"/>
<keyword evidence="7" id="KW-0175">Coiled coil</keyword>
<dbReference type="NCBIfam" id="NF005392">
    <property type="entry name" value="PRK06937.1"/>
    <property type="match status" value="1"/>
</dbReference>
<keyword evidence="3" id="KW-0963">Cytoplasm</keyword>
<dbReference type="RefSeq" id="WP_048674116.1">
    <property type="nucleotide sequence ID" value="NZ_CBTJ020000057.1"/>
</dbReference>
<feature type="coiled-coil region" evidence="7">
    <location>
        <begin position="29"/>
        <end position="60"/>
    </location>
</feature>
<dbReference type="InterPro" id="IPR012842">
    <property type="entry name" value="T3SS_SctL/SctL2"/>
</dbReference>
<dbReference type="InterPro" id="IPR051472">
    <property type="entry name" value="T3SS_Stator/FliH"/>
</dbReference>
<keyword evidence="2" id="KW-0813">Transport</keyword>
<evidence type="ECO:0000256" key="6">
    <source>
        <dbReference type="ARBA" id="ARBA00040494"/>
    </source>
</evidence>
<protein>
    <recommendedName>
        <fullName evidence="6">Type 3 secretion system stator protein</fullName>
    </recommendedName>
</protein>
<gene>
    <name evidence="8" type="ORF">BN873_490013</name>
</gene>
<comment type="subcellular location">
    <subcellularLocation>
        <location evidence="1">Cytoplasm</location>
    </subcellularLocation>
</comment>
<evidence type="ECO:0000256" key="2">
    <source>
        <dbReference type="ARBA" id="ARBA00022448"/>
    </source>
</evidence>
<dbReference type="AlphaFoldDB" id="W6M9T5"/>
<dbReference type="PANTHER" id="PTHR34982">
    <property type="entry name" value="YOP PROTEINS TRANSLOCATION PROTEIN L"/>
    <property type="match status" value="1"/>
</dbReference>
<dbReference type="Proteomes" id="UP000035760">
    <property type="component" value="Unassembled WGS sequence"/>
</dbReference>
<dbReference type="PANTHER" id="PTHR34982:SF4">
    <property type="entry name" value="TYPE 3 SECRETION SYSTEM STATOR PROTEIN"/>
    <property type="match status" value="1"/>
</dbReference>
<dbReference type="GO" id="GO:0030254">
    <property type="term" value="P:protein secretion by the type III secretion system"/>
    <property type="evidence" value="ECO:0007669"/>
    <property type="project" value="InterPro"/>
</dbReference>
<dbReference type="GO" id="GO:0005829">
    <property type="term" value="C:cytosol"/>
    <property type="evidence" value="ECO:0007669"/>
    <property type="project" value="TreeGrafter"/>
</dbReference>
<evidence type="ECO:0000256" key="4">
    <source>
        <dbReference type="ARBA" id="ARBA00022927"/>
    </source>
</evidence>
<reference evidence="8" key="2">
    <citation type="submission" date="2014-03" db="EMBL/GenBank/DDBJ databases">
        <title>Candidatus Competibacter-lineage genomes retrieved from metagenomes reveal functional metabolic diversity.</title>
        <authorList>
            <person name="McIlroy S.J."/>
            <person name="Albertsen M."/>
            <person name="Andresen E.K."/>
            <person name="Saunders A.M."/>
            <person name="Kristiansen R."/>
            <person name="Stokholm-Bjerregaard M."/>
            <person name="Nielsen K.L."/>
            <person name="Nielsen P.H."/>
        </authorList>
    </citation>
    <scope>NUCLEOTIDE SEQUENCE</scope>
    <source>
        <strain evidence="8">Run_A_D11</strain>
    </source>
</reference>
<evidence type="ECO:0000256" key="7">
    <source>
        <dbReference type="SAM" id="Coils"/>
    </source>
</evidence>
<keyword evidence="9" id="KW-1185">Reference proteome</keyword>
<sequence length="210" mass="23313">MGAFSRVTPLEFRPSPDRRVIKAADYLAYAEAEAIIAAARQQAEAIQREAEQAYDAEKQRGYRDGHEEGKLETAEQIMDVLGATVEFYAGIEQRTGQIVMQMLRKILGQFDNETLTYQIVRNALTAVRAQKQVTLRVAPEQVEALKARTDTLLHGFPSIHFVDVVGDRRLNAGDCILETEIGVVDASIEVQLKALERSLAKRLGQDEAAA</sequence>
<dbReference type="Pfam" id="PF06635">
    <property type="entry name" value="T3SS_SCTL"/>
    <property type="match status" value="1"/>
</dbReference>
<evidence type="ECO:0000313" key="8">
    <source>
        <dbReference type="EMBL" id="CDI03404.1"/>
    </source>
</evidence>
<organism evidence="8 9">
    <name type="scientific">Candidatus Competibacter denitrificans Run_A_D11</name>
    <dbReference type="NCBI Taxonomy" id="1400863"/>
    <lineage>
        <taxon>Bacteria</taxon>
        <taxon>Pseudomonadati</taxon>
        <taxon>Pseudomonadota</taxon>
        <taxon>Gammaproteobacteria</taxon>
        <taxon>Candidatus Competibacteraceae</taxon>
        <taxon>Candidatus Competibacter</taxon>
    </lineage>
</organism>
<evidence type="ECO:0000256" key="3">
    <source>
        <dbReference type="ARBA" id="ARBA00022490"/>
    </source>
</evidence>